<proteinExistence type="predicted"/>
<keyword evidence="3" id="KW-1185">Reference proteome</keyword>
<name>A0A6A4FNK2_9STRA</name>
<feature type="compositionally biased region" description="Basic and acidic residues" evidence="1">
    <location>
        <begin position="109"/>
        <end position="121"/>
    </location>
</feature>
<evidence type="ECO:0000256" key="1">
    <source>
        <dbReference type="SAM" id="MobiDB-lite"/>
    </source>
</evidence>
<evidence type="ECO:0000313" key="2">
    <source>
        <dbReference type="EMBL" id="KAE9347201.1"/>
    </source>
</evidence>
<dbReference type="AlphaFoldDB" id="A0A6A4FNK2"/>
<dbReference type="Proteomes" id="UP000434957">
    <property type="component" value="Unassembled WGS sequence"/>
</dbReference>
<feature type="region of interest" description="Disordered" evidence="1">
    <location>
        <begin position="101"/>
        <end position="121"/>
    </location>
</feature>
<gene>
    <name evidence="2" type="ORF">PR003_g7051</name>
</gene>
<organism evidence="2 3">
    <name type="scientific">Phytophthora rubi</name>
    <dbReference type="NCBI Taxonomy" id="129364"/>
    <lineage>
        <taxon>Eukaryota</taxon>
        <taxon>Sar</taxon>
        <taxon>Stramenopiles</taxon>
        <taxon>Oomycota</taxon>
        <taxon>Peronosporomycetes</taxon>
        <taxon>Peronosporales</taxon>
        <taxon>Peronosporaceae</taxon>
        <taxon>Phytophthora</taxon>
    </lineage>
</organism>
<dbReference type="EMBL" id="QXFT01000325">
    <property type="protein sequence ID" value="KAE9347201.1"/>
    <property type="molecule type" value="Genomic_DNA"/>
</dbReference>
<comment type="caution">
    <text evidence="2">The sequence shown here is derived from an EMBL/GenBank/DDBJ whole genome shotgun (WGS) entry which is preliminary data.</text>
</comment>
<reference evidence="2 3" key="1">
    <citation type="submission" date="2018-08" db="EMBL/GenBank/DDBJ databases">
        <title>Genomic investigation of the strawberry pathogen Phytophthora fragariae indicates pathogenicity is determined by transcriptional variation in three key races.</title>
        <authorList>
            <person name="Adams T.M."/>
            <person name="Armitage A.D."/>
            <person name="Sobczyk M.K."/>
            <person name="Bates H.J."/>
            <person name="Dunwell J.M."/>
            <person name="Nellist C.F."/>
            <person name="Harrison R.J."/>
        </authorList>
    </citation>
    <scope>NUCLEOTIDE SEQUENCE [LARGE SCALE GENOMIC DNA]</scope>
    <source>
        <strain evidence="2 3">SCRP333</strain>
    </source>
</reference>
<evidence type="ECO:0000313" key="3">
    <source>
        <dbReference type="Proteomes" id="UP000434957"/>
    </source>
</evidence>
<protein>
    <submittedName>
        <fullName evidence="2">Uncharacterized protein</fullName>
    </submittedName>
</protein>
<accession>A0A6A4FNK2</accession>
<sequence length="121" mass="13344">MLIKSTADYGDDLCAEATMGVAIAIFNTYAICNNCKRSLKTAEPEHSFFRRQHNAGRRAALEAAWQTEVAGTAWRTMAGRARRSDADGTLILQLGPTHEQEGLAVRAMDNQRKKPLEPTPI</sequence>